<dbReference type="SUPFAM" id="SSF53187">
    <property type="entry name" value="Zn-dependent exopeptidases"/>
    <property type="match status" value="1"/>
</dbReference>
<dbReference type="InterPro" id="IPR017439">
    <property type="entry name" value="Amidohydrolase"/>
</dbReference>
<accession>A0A245ZHN5</accession>
<dbReference type="PANTHER" id="PTHR11014">
    <property type="entry name" value="PEPTIDASE M20 FAMILY MEMBER"/>
    <property type="match status" value="1"/>
</dbReference>
<keyword evidence="3" id="KW-0479">Metal-binding</keyword>
<feature type="binding site" evidence="3">
    <location>
        <position position="113"/>
    </location>
    <ligand>
        <name>Mn(2+)</name>
        <dbReference type="ChEBI" id="CHEBI:29035"/>
        <label>2</label>
    </ligand>
</feature>
<evidence type="ECO:0000259" key="4">
    <source>
        <dbReference type="Pfam" id="PF07687"/>
    </source>
</evidence>
<feature type="binding site" evidence="3">
    <location>
        <position position="377"/>
    </location>
    <ligand>
        <name>Mn(2+)</name>
        <dbReference type="ChEBI" id="CHEBI:29035"/>
        <label>2</label>
    </ligand>
</feature>
<dbReference type="EMBL" id="NBBI01000004">
    <property type="protein sequence ID" value="OWK29255.1"/>
    <property type="molecule type" value="Genomic_DNA"/>
</dbReference>
<feature type="domain" description="Peptidase M20 dimerisation" evidence="4">
    <location>
        <begin position="202"/>
        <end position="294"/>
    </location>
</feature>
<dbReference type="GO" id="GO:0046872">
    <property type="term" value="F:metal ion binding"/>
    <property type="evidence" value="ECO:0007669"/>
    <property type="project" value="UniProtKB-KW"/>
</dbReference>
<dbReference type="EC" id="3.-.-.-" evidence="5"/>
<keyword evidence="2 5" id="KW-0378">Hydrolase</keyword>
<keyword evidence="6" id="KW-1185">Reference proteome</keyword>
<dbReference type="Pfam" id="PF07687">
    <property type="entry name" value="M20_dimer"/>
    <property type="match status" value="1"/>
</dbReference>
<dbReference type="AlphaFoldDB" id="A0A245ZHN5"/>
<proteinExistence type="inferred from homology"/>
<name>A0A245ZHN5_9SPHN</name>
<keyword evidence="3" id="KW-0464">Manganese</keyword>
<dbReference type="InterPro" id="IPR036264">
    <property type="entry name" value="Bact_exopeptidase_dim_dom"/>
</dbReference>
<dbReference type="NCBIfam" id="TIGR01891">
    <property type="entry name" value="amidohydrolases"/>
    <property type="match status" value="1"/>
</dbReference>
<protein>
    <submittedName>
        <fullName evidence="5">Putative hydrolase YxeP</fullName>
        <ecNumber evidence="5">3.-.-.-</ecNumber>
    </submittedName>
</protein>
<dbReference type="RefSeq" id="WP_088367582.1">
    <property type="nucleotide sequence ID" value="NZ_NBBI01000004.1"/>
</dbReference>
<feature type="binding site" evidence="3">
    <location>
        <position position="115"/>
    </location>
    <ligand>
        <name>Mn(2+)</name>
        <dbReference type="ChEBI" id="CHEBI:29035"/>
        <label>2</label>
    </ligand>
</feature>
<dbReference type="Pfam" id="PF01546">
    <property type="entry name" value="Peptidase_M20"/>
    <property type="match status" value="1"/>
</dbReference>
<dbReference type="Gene3D" id="3.30.70.360">
    <property type="match status" value="1"/>
</dbReference>
<evidence type="ECO:0000256" key="3">
    <source>
        <dbReference type="PIRSR" id="PIRSR005962-1"/>
    </source>
</evidence>
<dbReference type="PANTHER" id="PTHR11014:SF63">
    <property type="entry name" value="METALLOPEPTIDASE, PUTATIVE (AFU_ORTHOLOGUE AFUA_6G09600)-RELATED"/>
    <property type="match status" value="1"/>
</dbReference>
<comment type="cofactor">
    <cofactor evidence="3">
        <name>Mn(2+)</name>
        <dbReference type="ChEBI" id="CHEBI:29035"/>
    </cofactor>
    <text evidence="3">The Mn(2+) ion enhances activity.</text>
</comment>
<sequence>MNAPTMQQDWRALGEAVLPDTVALRRAIHAEPEIGLHCPKTTAKLKAALAGLPLEIHDSTSTTGFIAILRGGRGQAGDNGRTVLLRGDMDALPLTEETGLDFASTIPGAMHACGHDAHSAMLAGAARTLCARKDDLPGTIVFMFQPGEEGHHGARWMIEDGLLELAKPDAAFALHISPNAPAGVFVGRNGPLLASTDTLIASIKGKGGHAAMPHDCIDPIPVACEIVTALQNFVARRIPVADPAVLTITQMHAGSSHNIIPDAVRLMGTLRTLSDGTREKARAAFRQIAENIAAAHGCTADVSIEEGYPVTFCDPRATAMMRDLATTISGEEGWSPMAAPMMGGEDFSYVLKEVPGAMAFVGVAAPGSDPRTNPPLHNTRMTIEESVMAKGVAMHCALAERFLERGFD</sequence>
<dbReference type="FunFam" id="3.30.70.360:FF:000014">
    <property type="entry name" value="N-acyl-L-amino acid amidohydrolase"/>
    <property type="match status" value="1"/>
</dbReference>
<dbReference type="InterPro" id="IPR002933">
    <property type="entry name" value="Peptidase_M20"/>
</dbReference>
<reference evidence="5 6" key="1">
    <citation type="submission" date="2017-03" db="EMBL/GenBank/DDBJ databases">
        <title>Genome sequence of Sphingomonas dokdonensis DSM 21029.</title>
        <authorList>
            <person name="Poehlein A."/>
            <person name="Wuebbeler J.H."/>
            <person name="Steinbuechel A."/>
            <person name="Daniel R."/>
        </authorList>
    </citation>
    <scope>NUCLEOTIDE SEQUENCE [LARGE SCALE GENOMIC DNA]</scope>
    <source>
        <strain evidence="5 6">DSM 21029</strain>
    </source>
</reference>
<evidence type="ECO:0000313" key="6">
    <source>
        <dbReference type="Proteomes" id="UP000197290"/>
    </source>
</evidence>
<dbReference type="InterPro" id="IPR011650">
    <property type="entry name" value="Peptidase_M20_dimer"/>
</dbReference>
<evidence type="ECO:0000256" key="1">
    <source>
        <dbReference type="ARBA" id="ARBA00006153"/>
    </source>
</evidence>
<organism evidence="5 6">
    <name type="scientific">Sphingomonas dokdonensis</name>
    <dbReference type="NCBI Taxonomy" id="344880"/>
    <lineage>
        <taxon>Bacteria</taxon>
        <taxon>Pseudomonadati</taxon>
        <taxon>Pseudomonadota</taxon>
        <taxon>Alphaproteobacteria</taxon>
        <taxon>Sphingomonadales</taxon>
        <taxon>Sphingomonadaceae</taxon>
        <taxon>Sphingomonas</taxon>
    </lineage>
</organism>
<dbReference type="Proteomes" id="UP000197290">
    <property type="component" value="Unassembled WGS sequence"/>
</dbReference>
<dbReference type="CDD" id="cd03886">
    <property type="entry name" value="M20_Acy1"/>
    <property type="match status" value="1"/>
</dbReference>
<dbReference type="OrthoDB" id="9777385at2"/>
<dbReference type="Gene3D" id="3.40.630.10">
    <property type="entry name" value="Zn peptidases"/>
    <property type="match status" value="1"/>
</dbReference>
<comment type="similarity">
    <text evidence="1">Belongs to the peptidase M20 family.</text>
</comment>
<evidence type="ECO:0000256" key="2">
    <source>
        <dbReference type="ARBA" id="ARBA00022801"/>
    </source>
</evidence>
<comment type="caution">
    <text evidence="5">The sequence shown here is derived from an EMBL/GenBank/DDBJ whole genome shotgun (WGS) entry which is preliminary data.</text>
</comment>
<dbReference type="PIRSF" id="PIRSF005962">
    <property type="entry name" value="Pept_M20D_amidohydro"/>
    <property type="match status" value="1"/>
</dbReference>
<feature type="binding site" evidence="3">
    <location>
        <position position="149"/>
    </location>
    <ligand>
        <name>Mn(2+)</name>
        <dbReference type="ChEBI" id="CHEBI:29035"/>
        <label>2</label>
    </ligand>
</feature>
<gene>
    <name evidence="5" type="primary">yxeP</name>
    <name evidence="5" type="ORF">SPDO_22360</name>
</gene>
<feature type="binding site" evidence="3">
    <location>
        <position position="175"/>
    </location>
    <ligand>
        <name>Mn(2+)</name>
        <dbReference type="ChEBI" id="CHEBI:29035"/>
        <label>2</label>
    </ligand>
</feature>
<dbReference type="GO" id="GO:0016787">
    <property type="term" value="F:hydrolase activity"/>
    <property type="evidence" value="ECO:0007669"/>
    <property type="project" value="UniProtKB-KW"/>
</dbReference>
<dbReference type="SUPFAM" id="SSF55031">
    <property type="entry name" value="Bacterial exopeptidase dimerisation domain"/>
    <property type="match status" value="1"/>
</dbReference>
<evidence type="ECO:0000313" key="5">
    <source>
        <dbReference type="EMBL" id="OWK29255.1"/>
    </source>
</evidence>